<feature type="domain" description="Minor tail T" evidence="1">
    <location>
        <begin position="13"/>
        <end position="87"/>
    </location>
</feature>
<name>A0A4S8PHY9_9ACTN</name>
<dbReference type="AlphaFoldDB" id="A0A4S8PHY9"/>
<comment type="caution">
    <text evidence="2">The sequence shown here is derived from an EMBL/GenBank/DDBJ whole genome shotgun (WGS) entry which is preliminary data.</text>
</comment>
<dbReference type="Pfam" id="PF06223">
    <property type="entry name" value="Phage_tail_T"/>
    <property type="match status" value="1"/>
</dbReference>
<dbReference type="Proteomes" id="UP000305792">
    <property type="component" value="Unassembled WGS sequence"/>
</dbReference>
<protein>
    <submittedName>
        <fullName evidence="2">DUF4035 domain-containing protein</fullName>
    </submittedName>
</protein>
<evidence type="ECO:0000313" key="2">
    <source>
        <dbReference type="EMBL" id="THV27944.1"/>
    </source>
</evidence>
<dbReference type="EMBL" id="STGX01000009">
    <property type="protein sequence ID" value="THV27944.1"/>
    <property type="molecule type" value="Genomic_DNA"/>
</dbReference>
<dbReference type="InterPro" id="IPR009350">
    <property type="entry name" value="Phage_tail_T"/>
</dbReference>
<organism evidence="2 3">
    <name type="scientific">Glycomyces paridis</name>
    <dbReference type="NCBI Taxonomy" id="2126555"/>
    <lineage>
        <taxon>Bacteria</taxon>
        <taxon>Bacillati</taxon>
        <taxon>Actinomycetota</taxon>
        <taxon>Actinomycetes</taxon>
        <taxon>Glycomycetales</taxon>
        <taxon>Glycomycetaceae</taxon>
        <taxon>Glycomyces</taxon>
    </lineage>
</organism>
<evidence type="ECO:0000259" key="1">
    <source>
        <dbReference type="Pfam" id="PF06223"/>
    </source>
</evidence>
<keyword evidence="3" id="KW-1185">Reference proteome</keyword>
<gene>
    <name evidence="2" type="ORF">E9998_13215</name>
</gene>
<proteinExistence type="predicted"/>
<reference evidence="2 3" key="1">
    <citation type="journal article" date="2018" name="Int. J. Syst. Evol. Microbiol.">
        <title>Glycomyces paridis sp. nov., isolated from the medicinal plant Paris polyphylla.</title>
        <authorList>
            <person name="Fang X.M."/>
            <person name="Bai J.L."/>
            <person name="Su J."/>
            <person name="Zhao L.L."/>
            <person name="Liu H.Y."/>
            <person name="Ma B.P."/>
            <person name="Zhang Y.Q."/>
            <person name="Yu L.Y."/>
        </authorList>
    </citation>
    <scope>NUCLEOTIDE SEQUENCE [LARGE SCALE GENOMIC DNA]</scope>
    <source>
        <strain evidence="2 3">CPCC 204357</strain>
    </source>
</reference>
<evidence type="ECO:0000313" key="3">
    <source>
        <dbReference type="Proteomes" id="UP000305792"/>
    </source>
</evidence>
<accession>A0A4S8PHY9</accession>
<sequence>MGRTVRELLATTTAAELTEYKALERIDGPLGGRRGDTLAALIASTIANANSGKKSKSYTIADFLPKWSQSKPKSGRDLLAKARGVFGVGGKRSA</sequence>